<proteinExistence type="predicted"/>
<dbReference type="Proteomes" id="UP001231649">
    <property type="component" value="Chromosome 6"/>
</dbReference>
<evidence type="ECO:0000313" key="2">
    <source>
        <dbReference type="Proteomes" id="UP001231649"/>
    </source>
</evidence>
<keyword evidence="2" id="KW-1185">Reference proteome</keyword>
<sequence length="415" mass="46909">MKIFIIIIYLCFIVSARKHKKTKYTSTSSESDASTSSSSDESDVFSFSDDYFDFRGKIKRSFALEAALQDHGRNMICSPVTALIPLAKLLVGAKRRAEKELLIAIGLKKTEQLKSAIAHLITNMMYLQGVTLDVASRIYISSDKSINENFKDVTKKIFHSSVQKIDVYDPRETAAKINDWVADKTRNKITKLVSSSDITKDVSMILVNAIYFAGRWAHPFEKSFTGDFYSPSGVRRLPMMSHDGRYKYWKSDIINAEVVEIPYEGKQASMVVVLPFSRTGLPALLRTLKLSSKVLNKELEKMKLREIILTMPKFKIETELDMKRLYQKLGLRSIFDSRSSGLTGIVEDEEVYVTKAIHKAIIEVNEKGTEAAAVSGVAVEYLSSVFNQRKFLADRPFLFYIKQAKEQLFSGVFSG</sequence>
<reference evidence="1" key="1">
    <citation type="submission" date="2023-03" db="EMBL/GenBank/DDBJ databases">
        <title>Chromosome-level genomes of two armyworms, Mythimna separata and Mythimna loreyi, provide insights into the biosynthesis and reception of sex pheromones.</title>
        <authorList>
            <person name="Zhao H."/>
        </authorList>
    </citation>
    <scope>NUCLEOTIDE SEQUENCE</scope>
    <source>
        <strain evidence="1">BeijingLab</strain>
    </source>
</reference>
<organism evidence="1 2">
    <name type="scientific">Mythimna loreyi</name>
    <dbReference type="NCBI Taxonomy" id="667449"/>
    <lineage>
        <taxon>Eukaryota</taxon>
        <taxon>Metazoa</taxon>
        <taxon>Ecdysozoa</taxon>
        <taxon>Arthropoda</taxon>
        <taxon>Hexapoda</taxon>
        <taxon>Insecta</taxon>
        <taxon>Pterygota</taxon>
        <taxon>Neoptera</taxon>
        <taxon>Endopterygota</taxon>
        <taxon>Lepidoptera</taxon>
        <taxon>Glossata</taxon>
        <taxon>Ditrysia</taxon>
        <taxon>Noctuoidea</taxon>
        <taxon>Noctuidae</taxon>
        <taxon>Noctuinae</taxon>
        <taxon>Hadenini</taxon>
        <taxon>Mythimna</taxon>
    </lineage>
</organism>
<name>A0ACC2R5W9_9NEOP</name>
<dbReference type="EMBL" id="CM056782">
    <property type="protein sequence ID" value="KAJ8732242.1"/>
    <property type="molecule type" value="Genomic_DNA"/>
</dbReference>
<comment type="caution">
    <text evidence="1">The sequence shown here is derived from an EMBL/GenBank/DDBJ whole genome shotgun (WGS) entry which is preliminary data.</text>
</comment>
<gene>
    <name evidence="1" type="ORF">PYW08_014972</name>
</gene>
<accession>A0ACC2R5W9</accession>
<evidence type="ECO:0000313" key="1">
    <source>
        <dbReference type="EMBL" id="KAJ8732242.1"/>
    </source>
</evidence>
<protein>
    <submittedName>
        <fullName evidence="1">Uncharacterized protein</fullName>
    </submittedName>
</protein>